<dbReference type="Gramene" id="FCD_00025566-RA">
    <property type="protein sequence ID" value="FCD_00025566-RA:cds"/>
    <property type="gene ID" value="FCD_00025566"/>
</dbReference>
<reference evidence="2" key="1">
    <citation type="submission" date="2023-07" db="EMBL/GenBank/DDBJ databases">
        <title>draft genome sequence of fig (Ficus carica).</title>
        <authorList>
            <person name="Takahashi T."/>
            <person name="Nishimura K."/>
        </authorList>
    </citation>
    <scope>NUCLEOTIDE SEQUENCE</scope>
</reference>
<protein>
    <submittedName>
        <fullName evidence="2">Uncharacterized protein</fullName>
    </submittedName>
</protein>
<evidence type="ECO:0000256" key="1">
    <source>
        <dbReference type="SAM" id="MobiDB-lite"/>
    </source>
</evidence>
<dbReference type="AlphaFoldDB" id="A0AA88DC13"/>
<dbReference type="EMBL" id="BTGU01000031">
    <property type="protein sequence ID" value="GMN49632.1"/>
    <property type="molecule type" value="Genomic_DNA"/>
</dbReference>
<accession>A0AA88DC13</accession>
<feature type="compositionally biased region" description="Pro residues" evidence="1">
    <location>
        <begin position="15"/>
        <end position="24"/>
    </location>
</feature>
<feature type="region of interest" description="Disordered" evidence="1">
    <location>
        <begin position="1"/>
        <end position="30"/>
    </location>
</feature>
<organism evidence="2 3">
    <name type="scientific">Ficus carica</name>
    <name type="common">Common fig</name>
    <dbReference type="NCBI Taxonomy" id="3494"/>
    <lineage>
        <taxon>Eukaryota</taxon>
        <taxon>Viridiplantae</taxon>
        <taxon>Streptophyta</taxon>
        <taxon>Embryophyta</taxon>
        <taxon>Tracheophyta</taxon>
        <taxon>Spermatophyta</taxon>
        <taxon>Magnoliopsida</taxon>
        <taxon>eudicotyledons</taxon>
        <taxon>Gunneridae</taxon>
        <taxon>Pentapetalae</taxon>
        <taxon>rosids</taxon>
        <taxon>fabids</taxon>
        <taxon>Rosales</taxon>
        <taxon>Moraceae</taxon>
        <taxon>Ficeae</taxon>
        <taxon>Ficus</taxon>
    </lineage>
</organism>
<name>A0AA88DC13_FICCA</name>
<gene>
    <name evidence="2" type="ORF">TIFTF001_018800</name>
</gene>
<comment type="caution">
    <text evidence="2">The sequence shown here is derived from an EMBL/GenBank/DDBJ whole genome shotgun (WGS) entry which is preliminary data.</text>
</comment>
<keyword evidence="3" id="KW-1185">Reference proteome</keyword>
<sequence length="114" mass="12559">MSEYAAIPADLVPLHPDPPPPPSSKPITEIWIGDSKPKFRGRRHRRRRRTALCSVQTNRHLLWVDGSLPHGLADVEAQCGGVSPSPTSSDWGSGSSGLYFFIANPRIWVSLFSL</sequence>
<dbReference type="Proteomes" id="UP001187192">
    <property type="component" value="Unassembled WGS sequence"/>
</dbReference>
<evidence type="ECO:0000313" key="2">
    <source>
        <dbReference type="EMBL" id="GMN49632.1"/>
    </source>
</evidence>
<evidence type="ECO:0000313" key="3">
    <source>
        <dbReference type="Proteomes" id="UP001187192"/>
    </source>
</evidence>
<proteinExistence type="predicted"/>